<dbReference type="OrthoDB" id="269496at2759"/>
<name>A0A218ZH81_9HELO</name>
<keyword evidence="4" id="KW-1185">Reference proteome</keyword>
<dbReference type="InterPro" id="IPR000868">
    <property type="entry name" value="Isochorismatase-like_dom"/>
</dbReference>
<feature type="domain" description="Isochorismatase-like" evidence="2">
    <location>
        <begin position="57"/>
        <end position="193"/>
    </location>
</feature>
<gene>
    <name evidence="3" type="ORF">B2J93_4970</name>
</gene>
<dbReference type="STRING" id="503106.A0A218ZH81"/>
<proteinExistence type="inferred from homology"/>
<dbReference type="Proteomes" id="UP000242519">
    <property type="component" value="Unassembled WGS sequence"/>
</dbReference>
<evidence type="ECO:0000256" key="1">
    <source>
        <dbReference type="ARBA" id="ARBA00006336"/>
    </source>
</evidence>
<evidence type="ECO:0000313" key="4">
    <source>
        <dbReference type="Proteomes" id="UP000242519"/>
    </source>
</evidence>
<dbReference type="PANTHER" id="PTHR14119:SF3">
    <property type="entry name" value="ISOCHORISMATASE DOMAIN-CONTAINING PROTEIN 2"/>
    <property type="match status" value="1"/>
</dbReference>
<comment type="caution">
    <text evidence="3">The sequence shown here is derived from an EMBL/GenBank/DDBJ whole genome shotgun (WGS) entry which is preliminary data.</text>
</comment>
<dbReference type="SUPFAM" id="SSF52499">
    <property type="entry name" value="Isochorismatase-like hydrolases"/>
    <property type="match status" value="1"/>
</dbReference>
<protein>
    <submittedName>
        <fullName evidence="3">Isochorismatase domain-containing protein</fullName>
    </submittedName>
</protein>
<sequence length="235" mass="25654">MTDKPSRRLNRPALLSVPSAQTSEHMLTEAAYAIFKKSFGAPSTNMRKCVYCPAPEIRTTSHKNSRRILTTRKMLKAASILSIPVYATTQNRSRLGETCAELDLSNAIEHLDKTAFSMWIPPISRHFSSSTPSEIVLVGIETHICITQTTLDLLAAGHKVYILVDGVSSCNKEEISIALDRLRKEGAIVTTSESWIFECMGDASIPEFKAVAGLVKQSGGDTKDVLGTLVGKSKI</sequence>
<evidence type="ECO:0000259" key="2">
    <source>
        <dbReference type="Pfam" id="PF00857"/>
    </source>
</evidence>
<dbReference type="Pfam" id="PF00857">
    <property type="entry name" value="Isochorismatase"/>
    <property type="match status" value="1"/>
</dbReference>
<accession>A0A218ZH81</accession>
<reference evidence="3 4" key="1">
    <citation type="submission" date="2017-04" db="EMBL/GenBank/DDBJ databases">
        <title>Draft genome sequence of Marssonina coronaria NL1: causal agent of apple blotch.</title>
        <authorList>
            <person name="Cheng Q."/>
        </authorList>
    </citation>
    <scope>NUCLEOTIDE SEQUENCE [LARGE SCALE GENOMIC DNA]</scope>
    <source>
        <strain evidence="3 4">NL1</strain>
    </source>
</reference>
<dbReference type="AlphaFoldDB" id="A0A218ZH81"/>
<dbReference type="InterPro" id="IPR050993">
    <property type="entry name" value="Isochorismatase_domain"/>
</dbReference>
<evidence type="ECO:0000313" key="3">
    <source>
        <dbReference type="EMBL" id="OWP07441.1"/>
    </source>
</evidence>
<dbReference type="InterPro" id="IPR036380">
    <property type="entry name" value="Isochorismatase-like_sf"/>
</dbReference>
<organism evidence="3 4">
    <name type="scientific">Diplocarpon coronariae</name>
    <dbReference type="NCBI Taxonomy" id="2795749"/>
    <lineage>
        <taxon>Eukaryota</taxon>
        <taxon>Fungi</taxon>
        <taxon>Dikarya</taxon>
        <taxon>Ascomycota</taxon>
        <taxon>Pezizomycotina</taxon>
        <taxon>Leotiomycetes</taxon>
        <taxon>Helotiales</taxon>
        <taxon>Drepanopezizaceae</taxon>
        <taxon>Diplocarpon</taxon>
    </lineage>
</organism>
<dbReference type="InParanoid" id="A0A218ZH81"/>
<dbReference type="Gene3D" id="3.40.50.850">
    <property type="entry name" value="Isochorismatase-like"/>
    <property type="match status" value="1"/>
</dbReference>
<comment type="similarity">
    <text evidence="1">Belongs to the isochorismatase family.</text>
</comment>
<dbReference type="PANTHER" id="PTHR14119">
    <property type="entry name" value="HYDROLASE"/>
    <property type="match status" value="1"/>
</dbReference>
<dbReference type="EMBL" id="MZNU01000004">
    <property type="protein sequence ID" value="OWP07441.1"/>
    <property type="molecule type" value="Genomic_DNA"/>
</dbReference>